<protein>
    <submittedName>
        <fullName evidence="1">Uncharacterized protein</fullName>
    </submittedName>
</protein>
<evidence type="ECO:0000313" key="2">
    <source>
        <dbReference type="Proteomes" id="UP000215305"/>
    </source>
</evidence>
<keyword evidence="2" id="KW-1185">Reference proteome</keyword>
<dbReference type="RefSeq" id="XP_026613055.1">
    <property type="nucleotide sequence ID" value="XM_026760261.1"/>
</dbReference>
<comment type="caution">
    <text evidence="1">The sequence shown here is derived from an EMBL/GenBank/DDBJ whole genome shotgun (WGS) entry which is preliminary data.</text>
</comment>
<organism evidence="1 2">
    <name type="scientific">Aspergillus thermomutatus</name>
    <name type="common">Neosartorya pseudofischeri</name>
    <dbReference type="NCBI Taxonomy" id="41047"/>
    <lineage>
        <taxon>Eukaryota</taxon>
        <taxon>Fungi</taxon>
        <taxon>Dikarya</taxon>
        <taxon>Ascomycota</taxon>
        <taxon>Pezizomycotina</taxon>
        <taxon>Eurotiomycetes</taxon>
        <taxon>Eurotiomycetidae</taxon>
        <taxon>Eurotiales</taxon>
        <taxon>Aspergillaceae</taxon>
        <taxon>Aspergillus</taxon>
        <taxon>Aspergillus subgen. Fumigati</taxon>
    </lineage>
</organism>
<reference evidence="1" key="1">
    <citation type="submission" date="2018-08" db="EMBL/GenBank/DDBJ databases">
        <title>Draft genome sequence of azole-resistant Aspergillus thermomutatus (Neosartorya pseudofischeri) strain HMR AF 39, isolated from a human nasal aspirate.</title>
        <authorList>
            <person name="Parent-Michaud M."/>
            <person name="Dufresne P.J."/>
            <person name="Fournier E."/>
            <person name="Martineau C."/>
            <person name="Moreira S."/>
            <person name="Perkins V."/>
            <person name="De Repentigny L."/>
            <person name="Dufresne S.F."/>
        </authorList>
    </citation>
    <scope>NUCLEOTIDE SEQUENCE [LARGE SCALE GENOMIC DNA]</scope>
    <source>
        <strain evidence="1">HMR AF 39</strain>
    </source>
</reference>
<dbReference type="AlphaFoldDB" id="A0A397GQ85"/>
<dbReference type="VEuPathDB" id="FungiDB:CDV56_106642"/>
<accession>A0A397GQ85</accession>
<evidence type="ECO:0000313" key="1">
    <source>
        <dbReference type="EMBL" id="RHZ51674.1"/>
    </source>
</evidence>
<name>A0A397GQ85_ASPTH</name>
<dbReference type="Proteomes" id="UP000215305">
    <property type="component" value="Unassembled WGS sequence"/>
</dbReference>
<dbReference type="EMBL" id="NKHU02000145">
    <property type="protein sequence ID" value="RHZ51674.1"/>
    <property type="molecule type" value="Genomic_DNA"/>
</dbReference>
<dbReference type="STRING" id="41047.A0A397GQ85"/>
<sequence length="284" mass="32888">MGQTLLYQTTYDKLKIRCESLDLNDDGEYDNGIAIPTFFDPFPLENLKKHQIITPDNTARRDYESHENIFDRPEEGFEGFKSQAVSYRLMRHFDWFRRNGIADGSGRLIDITVWKNEYVPRFVSGIRNVLLMCLISRSAYSKFIQEFFEPGVCFQRGHSPSPSGWWTAKSTSLPHLMCILEFKFKGTEELLRGEILMILATTITRLELEGYQGEVVIPVLMFSVMSDFKARIIQAYFDGDKLVIRKSRLYDFSTRETLSSSTALFMQWISIKEEAETENTTDAP</sequence>
<dbReference type="GeneID" id="38128616"/>
<proteinExistence type="predicted"/>
<dbReference type="OrthoDB" id="4177740at2759"/>
<gene>
    <name evidence="1" type="ORF">CDV56_106642</name>
</gene>